<feature type="compositionally biased region" description="Basic and acidic residues" evidence="1">
    <location>
        <begin position="629"/>
        <end position="647"/>
    </location>
</feature>
<feature type="compositionally biased region" description="Low complexity" evidence="1">
    <location>
        <begin position="810"/>
        <end position="825"/>
    </location>
</feature>
<dbReference type="SUPFAM" id="SSF54427">
    <property type="entry name" value="NTF2-like"/>
    <property type="match status" value="1"/>
</dbReference>
<feature type="region of interest" description="Disordered" evidence="1">
    <location>
        <begin position="363"/>
        <end position="677"/>
    </location>
</feature>
<dbReference type="PANTHER" id="PTHR41252:SF1">
    <property type="entry name" value="BLR2505 PROTEIN"/>
    <property type="match status" value="1"/>
</dbReference>
<feature type="compositionally biased region" description="Basic residues" evidence="1">
    <location>
        <begin position="833"/>
        <end position="842"/>
    </location>
</feature>
<feature type="region of interest" description="Disordered" evidence="1">
    <location>
        <begin position="1258"/>
        <end position="1283"/>
    </location>
</feature>
<evidence type="ECO:0000313" key="3">
    <source>
        <dbReference type="EMBL" id="ABA53286.1"/>
    </source>
</evidence>
<keyword evidence="3" id="KW-0378">Hydrolase</keyword>
<dbReference type="HOGENOM" id="CLU_253111_0_0_4"/>
<feature type="region of interest" description="Disordered" evidence="1">
    <location>
        <begin position="908"/>
        <end position="1107"/>
    </location>
</feature>
<sequence>MEYLHHDGIHPRFTARLRTRIARRFAAKHRRPAVAGRTAASAYGRALHRRRIRTQGRLRHISRAARRGAPHPGRPARARLSVRHEGRAAARARERFHSGVLGLRARRLRAVPARADPQRSRALGEAPRARRYAARPSAARHHRSAEQRSAGRRVGRQPERAAREPARCVDARRATVGPGGFRAHVGLHRQFEGGRAHARQPARVDGGQERSAAARGRGRHAQLDLVRPRRRAARSAPAAAVRRRRAASRRSRGGSHRSAALLAARQPLSRDDDVLAELPVRATERRARSDGRRGARRVARRGGSVVAAARRVGRRGDRCRDRAALSRSARAVRPRARCAVARVRDDGDVRRLRVFARVPGRRRGPRVRIARPAGGRAADAHRGRPQQRAAGRRGGRVPGARPDDLPALSQQCRGDARGVHERRLVPHGRPRAHRARPAVARRPQQGQHHRQRRQLLQPRAGDDPRGARRRQALVRRGVSDARGRRRIRATRRHVHAVVSARRRGRAVSPRHRDPQQHDPAVGLPARADPAAAGGRIPEDEPRQDPARDHAQAPRSGQLRRLQGARRRSREPADGRLCRARRAGRGRGGRDLRADVPARARGDQRDRELLRSRRHVARHPEAQAPGRTAARRDRPADRDDPPEPERARAGRASRPGRARDGGRIRSGRAVAAHRRQDAAVLRAPRRRRGARVRQPREVLRQRAPVLRIARARLQRRGDVFLQLRRNGEHVCRRDPQAAAARAVRGGRLFVRRRGRVRDREGARSAGRAGGFRRQLQSAAAHQVPDGRARRGGGRGQPRVLPVADRQATVAHAAAATARGDAGARPARVPDRPRAARAARRARPRSGEIPRVGGARAIAAHARAFVRAVGQRAGDVDLLCDSAARHEGRLAEQGTAPLGRVHARAEPLYRRGGRTLHADGARARRDVPGGAAGRARSRARRQMTEVRPHDQPGEDAHDSGTQRRARRRAATRAREAQGSDHGRDGPGGAARGRSAGGAGRGVGDRPVRRRGRRARAAREGREDVAVGHGARHARQPARRFHARAARGGAPRRGRRFRQGDRDQHGGHGPPDDALPPRGIVHLRVERQPVRAAGARPSVRGNGSAERRRALAARLSDRQDLVRGRRARAVGHARPADRDRAPERRVRPVRPRRRAGAAVPAVARRQAGAGAARRPELGVADPHRRSREAGAAAVGGGELARARVELGRRRCGGHSGLPAVRRGPHGRRCAFRAQRRDARDLCVRQHEAARADRRLHGALERRRAPHHRNPLPRRGEDAAGRAALRRDTGDTAMSNNMQTVRESYEAFHRRDLPGVLAALAPDVRWTHPDGMSPYGLGGTKHGHDEVIAFIRHVPTHIAEMRLAPDEFIESGERIVVLGTRRVTAVNGRSATLKFVHVWRFENGRAVTFEDHFDTAEMIRLITA</sequence>
<evidence type="ECO:0000256" key="1">
    <source>
        <dbReference type="SAM" id="MobiDB-lite"/>
    </source>
</evidence>
<feature type="region of interest" description="Disordered" evidence="1">
    <location>
        <begin position="1121"/>
        <end position="1192"/>
    </location>
</feature>
<dbReference type="Proteomes" id="UP000002700">
    <property type="component" value="Chromosome II"/>
</dbReference>
<evidence type="ECO:0000313" key="4">
    <source>
        <dbReference type="Proteomes" id="UP000002700"/>
    </source>
</evidence>
<feature type="compositionally biased region" description="Basic and acidic residues" evidence="1">
    <location>
        <begin position="1131"/>
        <end position="1143"/>
    </location>
</feature>
<dbReference type="Pfam" id="PF12680">
    <property type="entry name" value="SnoaL_2"/>
    <property type="match status" value="1"/>
</dbReference>
<organism evidence="3 4">
    <name type="scientific">Burkholderia pseudomallei (strain 1710b)</name>
    <dbReference type="NCBI Taxonomy" id="320372"/>
    <lineage>
        <taxon>Bacteria</taxon>
        <taxon>Pseudomonadati</taxon>
        <taxon>Pseudomonadota</taxon>
        <taxon>Betaproteobacteria</taxon>
        <taxon>Burkholderiales</taxon>
        <taxon>Burkholderiaceae</taxon>
        <taxon>Burkholderia</taxon>
        <taxon>pseudomallei group</taxon>
    </lineage>
</organism>
<feature type="compositionally biased region" description="Basic and acidic residues" evidence="1">
    <location>
        <begin position="587"/>
        <end position="610"/>
    </location>
</feature>
<feature type="compositionally biased region" description="Basic and acidic residues" evidence="1">
    <location>
        <begin position="414"/>
        <end position="424"/>
    </location>
</feature>
<dbReference type="GO" id="GO:0016787">
    <property type="term" value="F:hydrolase activity"/>
    <property type="evidence" value="ECO:0007669"/>
    <property type="project" value="UniProtKB-KW"/>
</dbReference>
<feature type="compositionally biased region" description="Basic and acidic residues" evidence="1">
    <location>
        <begin position="156"/>
        <end position="169"/>
    </location>
</feature>
<feature type="compositionally biased region" description="Basic and acidic residues" evidence="1">
    <location>
        <begin position="914"/>
        <end position="925"/>
    </location>
</feature>
<feature type="compositionally biased region" description="Basic and acidic residues" evidence="1">
    <location>
        <begin position="1014"/>
        <end position="1023"/>
    </location>
</feature>
<feature type="region of interest" description="Disordered" evidence="1">
    <location>
        <begin position="192"/>
        <end position="265"/>
    </location>
</feature>
<feature type="compositionally biased region" description="Low complexity" evidence="1">
    <location>
        <begin position="524"/>
        <end position="535"/>
    </location>
</feature>
<feature type="region of interest" description="Disordered" evidence="1">
    <location>
        <begin position="112"/>
        <end position="169"/>
    </location>
</feature>
<feature type="region of interest" description="Disordered" evidence="1">
    <location>
        <begin position="810"/>
        <end position="846"/>
    </location>
</feature>
<feature type="compositionally biased region" description="Basic residues" evidence="1">
    <location>
        <begin position="483"/>
        <end position="509"/>
    </location>
</feature>
<dbReference type="EMBL" id="CP000125">
    <property type="protein sequence ID" value="ABA53286.1"/>
    <property type="molecule type" value="Genomic_DNA"/>
</dbReference>
<feature type="compositionally biased region" description="Basic residues" evidence="1">
    <location>
        <begin position="577"/>
        <end position="586"/>
    </location>
</feature>
<proteinExistence type="predicted"/>
<feature type="region of interest" description="Disordered" evidence="1">
    <location>
        <begin position="55"/>
        <end position="82"/>
    </location>
</feature>
<feature type="compositionally biased region" description="Basic residues" evidence="1">
    <location>
        <begin position="241"/>
        <end position="255"/>
    </location>
</feature>
<feature type="compositionally biased region" description="Basic and acidic residues" evidence="1">
    <location>
        <begin position="1270"/>
        <end position="1283"/>
    </location>
</feature>
<feature type="compositionally biased region" description="Low complexity" evidence="1">
    <location>
        <begin position="437"/>
        <end position="446"/>
    </location>
</feature>
<reference evidence="3 4" key="1">
    <citation type="submission" date="2005-09" db="EMBL/GenBank/DDBJ databases">
        <authorList>
            <person name="Woods D.E."/>
            <person name="Nierman W.C."/>
        </authorList>
    </citation>
    <scope>NUCLEOTIDE SEQUENCE [LARGE SCALE GENOMIC DNA]</scope>
    <source>
        <strain evidence="3 4">1710b</strain>
    </source>
</reference>
<gene>
    <name evidence="3" type="ordered locus">BURPS1710b_A1645</name>
</gene>
<feature type="compositionally biased region" description="Basic residues" evidence="1">
    <location>
        <begin position="55"/>
        <end position="81"/>
    </location>
</feature>
<dbReference type="Gene3D" id="3.10.450.50">
    <property type="match status" value="1"/>
</dbReference>
<feature type="region of interest" description="Disordered" evidence="1">
    <location>
        <begin position="754"/>
        <end position="797"/>
    </location>
</feature>
<dbReference type="EnsemblBacteria" id="ABA53286">
    <property type="protein sequence ID" value="ABA53286"/>
    <property type="gene ID" value="BURPS1710b_A1645"/>
</dbReference>
<feature type="compositionally biased region" description="Basic and acidic residues" evidence="1">
    <location>
        <begin position="940"/>
        <end position="959"/>
    </location>
</feature>
<name>Q3JI01_BURP1</name>
<dbReference type="InterPro" id="IPR032710">
    <property type="entry name" value="NTF2-like_dom_sf"/>
</dbReference>
<feature type="compositionally biased region" description="Low complexity" evidence="1">
    <location>
        <begin position="1153"/>
        <end position="1169"/>
    </location>
</feature>
<dbReference type="KEGG" id="bpm:BURPS1710b_A1645"/>
<evidence type="ECO:0000259" key="2">
    <source>
        <dbReference type="Pfam" id="PF12680"/>
    </source>
</evidence>
<feature type="domain" description="SnoaL-like" evidence="2">
    <location>
        <begin position="1297"/>
        <end position="1403"/>
    </location>
</feature>
<protein>
    <submittedName>
        <fullName evidence="3">Limonene-1,2-epoxide hydrolase catalytic domain family</fullName>
    </submittedName>
</protein>
<feature type="compositionally biased region" description="Basic and acidic residues" evidence="1">
    <location>
        <begin position="536"/>
        <end position="551"/>
    </location>
</feature>
<feature type="compositionally biased region" description="Basic residues" evidence="1">
    <location>
        <begin position="129"/>
        <end position="143"/>
    </location>
</feature>
<accession>Q3JI01</accession>
<feature type="compositionally biased region" description="Basic residues" evidence="1">
    <location>
        <begin position="1027"/>
        <end position="1054"/>
    </location>
</feature>
<feature type="compositionally biased region" description="Basic residues" evidence="1">
    <location>
        <begin position="425"/>
        <end position="436"/>
    </location>
</feature>
<feature type="compositionally biased region" description="Basic and acidic residues" evidence="1">
    <location>
        <begin position="970"/>
        <end position="982"/>
    </location>
</feature>
<feature type="compositionally biased region" description="Gly residues" evidence="1">
    <location>
        <begin position="983"/>
        <end position="999"/>
    </location>
</feature>
<dbReference type="PANTHER" id="PTHR41252">
    <property type="entry name" value="BLR2505 PROTEIN"/>
    <property type="match status" value="1"/>
</dbReference>
<dbReference type="InterPro" id="IPR037401">
    <property type="entry name" value="SnoaL-like"/>
</dbReference>